<keyword evidence="6 9" id="KW-0238">DNA-binding</keyword>
<dbReference type="FunFam" id="2.120.10.90:FF:000005">
    <property type="entry name" value="DNA topoisomerase 4 subunit A"/>
    <property type="match status" value="1"/>
</dbReference>
<dbReference type="FunFam" id="3.30.1360.40:FF:000002">
    <property type="entry name" value="DNA gyrase subunit A"/>
    <property type="match status" value="1"/>
</dbReference>
<dbReference type="FunFam" id="1.10.268.10:FF:000001">
    <property type="entry name" value="DNA gyrase subunit A"/>
    <property type="match status" value="1"/>
</dbReference>
<evidence type="ECO:0000256" key="6">
    <source>
        <dbReference type="ARBA" id="ARBA00023125"/>
    </source>
</evidence>
<evidence type="ECO:0000256" key="4">
    <source>
        <dbReference type="ARBA" id="ARBA00022840"/>
    </source>
</evidence>
<dbReference type="Gene3D" id="1.10.268.10">
    <property type="entry name" value="Topoisomerase, domain 3"/>
    <property type="match status" value="1"/>
</dbReference>
<evidence type="ECO:0000256" key="10">
    <source>
        <dbReference type="PROSITE-ProRule" id="PRU01384"/>
    </source>
</evidence>
<dbReference type="GO" id="GO:0005694">
    <property type="term" value="C:chromosome"/>
    <property type="evidence" value="ECO:0007669"/>
    <property type="project" value="InterPro"/>
</dbReference>
<dbReference type="Pfam" id="PF03989">
    <property type="entry name" value="DNA_gyraseA_C"/>
    <property type="match status" value="6"/>
</dbReference>
<dbReference type="EC" id="5.6.2.2" evidence="9"/>
<keyword evidence="4 9" id="KW-0067">ATP-binding</keyword>
<dbReference type="HAMAP" id="MF_01897">
    <property type="entry name" value="GyrA"/>
    <property type="match status" value="1"/>
</dbReference>
<dbReference type="FunFam" id="3.90.199.10:FF:000001">
    <property type="entry name" value="DNA gyrase subunit A"/>
    <property type="match status" value="1"/>
</dbReference>
<keyword evidence="5 9" id="KW-0799">Topoisomerase</keyword>
<dbReference type="GO" id="GO:0006261">
    <property type="term" value="P:DNA-templated DNA replication"/>
    <property type="evidence" value="ECO:0007669"/>
    <property type="project" value="UniProtKB-UniRule"/>
</dbReference>
<evidence type="ECO:0000313" key="13">
    <source>
        <dbReference type="EMBL" id="OGY87524.1"/>
    </source>
</evidence>
<comment type="caution">
    <text evidence="13">The sequence shown here is derived from an EMBL/GenBank/DDBJ whole genome shotgun (WGS) entry which is preliminary data.</text>
</comment>
<dbReference type="PROSITE" id="PS52040">
    <property type="entry name" value="TOPO_IIA"/>
    <property type="match status" value="1"/>
</dbReference>
<dbReference type="InterPro" id="IPR013758">
    <property type="entry name" value="Topo_IIA_A/C_ab"/>
</dbReference>
<dbReference type="InterPro" id="IPR013760">
    <property type="entry name" value="Topo_IIA-like_dom_sf"/>
</dbReference>
<dbReference type="Gene3D" id="3.90.199.10">
    <property type="entry name" value="Topoisomerase II, domain 5"/>
    <property type="match status" value="1"/>
</dbReference>
<protein>
    <recommendedName>
        <fullName evidence="9">DNA gyrase subunit A</fullName>
        <ecNumber evidence="9">5.6.2.2</ecNumber>
    </recommendedName>
</protein>
<evidence type="ECO:0000256" key="11">
    <source>
        <dbReference type="SAM" id="Coils"/>
    </source>
</evidence>
<feature type="coiled-coil region" evidence="11">
    <location>
        <begin position="384"/>
        <end position="444"/>
    </location>
</feature>
<name>A0A1G2BEF0_9BACT</name>
<dbReference type="Gene3D" id="3.30.1360.40">
    <property type="match status" value="1"/>
</dbReference>
<reference evidence="13 14" key="1">
    <citation type="journal article" date="2016" name="Nat. Commun.">
        <title>Thousands of microbial genomes shed light on interconnected biogeochemical processes in an aquifer system.</title>
        <authorList>
            <person name="Anantharaman K."/>
            <person name="Brown C.T."/>
            <person name="Hug L.A."/>
            <person name="Sharon I."/>
            <person name="Castelle C.J."/>
            <person name="Probst A.J."/>
            <person name="Thomas B.C."/>
            <person name="Singh A."/>
            <person name="Wilkins M.J."/>
            <person name="Karaoz U."/>
            <person name="Brodie E.L."/>
            <person name="Williams K.H."/>
            <person name="Hubbard S.S."/>
            <person name="Banfield J.F."/>
        </authorList>
    </citation>
    <scope>NUCLEOTIDE SEQUENCE [LARGE SCALE GENOMIC DNA]</scope>
</reference>
<dbReference type="InterPro" id="IPR013757">
    <property type="entry name" value="Topo_IIA_A_a_sf"/>
</dbReference>
<dbReference type="EMBL" id="MHKI01000008">
    <property type="protein sequence ID" value="OGY87524.1"/>
    <property type="molecule type" value="Genomic_DNA"/>
</dbReference>
<dbReference type="NCBIfam" id="NF004043">
    <property type="entry name" value="PRK05560.1"/>
    <property type="match status" value="1"/>
</dbReference>
<dbReference type="AlphaFoldDB" id="A0A1G2BEF0"/>
<evidence type="ECO:0000256" key="5">
    <source>
        <dbReference type="ARBA" id="ARBA00023029"/>
    </source>
</evidence>
<dbReference type="NCBIfam" id="TIGR01063">
    <property type="entry name" value="gyrA"/>
    <property type="match status" value="1"/>
</dbReference>
<evidence type="ECO:0000256" key="1">
    <source>
        <dbReference type="ARBA" id="ARBA00000185"/>
    </source>
</evidence>
<dbReference type="Gene3D" id="2.120.10.90">
    <property type="entry name" value="DNA gyrase/topoisomerase IV, subunit A, C-terminal"/>
    <property type="match status" value="1"/>
</dbReference>
<feature type="short sequence motif" description="GyrA-box" evidence="9">
    <location>
        <begin position="511"/>
        <end position="517"/>
    </location>
</feature>
<dbReference type="PANTHER" id="PTHR43493:SF5">
    <property type="entry name" value="DNA GYRASE SUBUNIT A, CHLOROPLASTIC_MITOCHONDRIAL"/>
    <property type="match status" value="1"/>
</dbReference>
<comment type="subcellular location">
    <subcellularLocation>
        <location evidence="9">Cytoplasm</location>
    </subcellularLocation>
</comment>
<dbReference type="InterPro" id="IPR006691">
    <property type="entry name" value="GyrA/parC_rep"/>
</dbReference>
<feature type="active site" description="O-(5'-phospho-DNA)-tyrosine intermediate" evidence="9 10">
    <location>
        <position position="106"/>
    </location>
</feature>
<comment type="subunit">
    <text evidence="8">Heterotetramer composed of ParC and ParE.</text>
</comment>
<evidence type="ECO:0000256" key="3">
    <source>
        <dbReference type="ARBA" id="ARBA00022741"/>
    </source>
</evidence>
<dbReference type="InterPro" id="IPR050220">
    <property type="entry name" value="Type_II_DNA_Topoisomerases"/>
</dbReference>
<comment type="function">
    <text evidence="9">A type II topoisomerase that negatively supercoils closed circular double-stranded (ds) DNA in an ATP-dependent manner to modulate DNA topology and maintain chromosomes in an underwound state. Negative supercoiling favors strand separation, and DNA replication, transcription, recombination and repair, all of which involve strand separation. Also able to catalyze the interconversion of other topological isomers of dsDNA rings, including catenanes and knotted rings. Type II topoisomerases break and join 2 DNA strands simultaneously in an ATP-dependent manner.</text>
</comment>
<keyword evidence="11" id="KW-0175">Coiled coil</keyword>
<dbReference type="GO" id="GO:0003677">
    <property type="term" value="F:DNA binding"/>
    <property type="evidence" value="ECO:0007669"/>
    <property type="project" value="UniProtKB-UniRule"/>
</dbReference>
<keyword evidence="9" id="KW-0963">Cytoplasm</keyword>
<dbReference type="NCBIfam" id="NF004044">
    <property type="entry name" value="PRK05561.1"/>
    <property type="match status" value="1"/>
</dbReference>
<evidence type="ECO:0000313" key="14">
    <source>
        <dbReference type="Proteomes" id="UP000176420"/>
    </source>
</evidence>
<evidence type="ECO:0000256" key="8">
    <source>
        <dbReference type="ARBA" id="ARBA00063644"/>
    </source>
</evidence>
<dbReference type="InterPro" id="IPR002205">
    <property type="entry name" value="Topo_IIA_dom_A"/>
</dbReference>
<comment type="miscellaneous">
    <text evidence="9">Few gyrases are as efficient as E.coli at forming negative supercoils. Not all organisms have 2 type II topoisomerases; in organisms with a single type II topoisomerase this enzyme also has to decatenate newly replicated chromosomes.</text>
</comment>
<comment type="catalytic activity">
    <reaction evidence="1 9 10">
        <text>ATP-dependent breakage, passage and rejoining of double-stranded DNA.</text>
        <dbReference type="EC" id="5.6.2.2"/>
    </reaction>
</comment>
<evidence type="ECO:0000256" key="9">
    <source>
        <dbReference type="HAMAP-Rule" id="MF_01897"/>
    </source>
</evidence>
<dbReference type="GO" id="GO:0005524">
    <property type="term" value="F:ATP binding"/>
    <property type="evidence" value="ECO:0007669"/>
    <property type="project" value="UniProtKB-UniRule"/>
</dbReference>
<dbReference type="InterPro" id="IPR005743">
    <property type="entry name" value="GyrA"/>
</dbReference>
<keyword evidence="3 9" id="KW-0547">Nucleotide-binding</keyword>
<dbReference type="Proteomes" id="UP000176420">
    <property type="component" value="Unassembled WGS sequence"/>
</dbReference>
<comment type="subunit">
    <text evidence="9">Heterotetramer, composed of two GyrA and two GyrB chains. In the heterotetramer, GyrA contains the active site tyrosine that forms a transient covalent intermediate with DNA, while GyrB binds cofactors and catalyzes ATP hydrolysis.</text>
</comment>
<dbReference type="Pfam" id="PF00521">
    <property type="entry name" value="DNA_topoisoIV"/>
    <property type="match status" value="1"/>
</dbReference>
<accession>A0A1G2BEF0</accession>
<organism evidence="13 14">
    <name type="scientific">Candidatus Kerfeldbacteria bacterium RIFOXYB2_FULL_38_14</name>
    <dbReference type="NCBI Taxonomy" id="1798547"/>
    <lineage>
        <taxon>Bacteria</taxon>
        <taxon>Candidatus Kerfeldiibacteriota</taxon>
    </lineage>
</organism>
<dbReference type="CDD" id="cd00187">
    <property type="entry name" value="TOP4c"/>
    <property type="match status" value="1"/>
</dbReference>
<comment type="similarity">
    <text evidence="2 9">Belongs to the type II topoisomerase GyrA/ParC subunit family.</text>
</comment>
<feature type="domain" description="Topo IIA-type catalytic" evidence="12">
    <location>
        <begin position="18"/>
        <end position="484"/>
    </location>
</feature>
<sequence length="798" mass="89266">MSNSYIDYAMSVIVTRALPDVRDGMKPVHRRILYAMWSLGLRANAKFRKSATVVGEVLGKYHPHGDTAVYDTLVRLAQDFSLRHPLVRGQGNFGSVDGDSPAAMRYTECKLEKITENMLLDIEKETVDFMPNYDGVHKEPKVLPARFPQLLLNGSVGIAVGMATSIPPHNLSELCEAVAYLIDNPQAEVDDLLKFIKGPDFPTGGDIFNKKDIKQAYATGRGPIVTRGRAEIIEGENGLHKIIISEIPYLLNKASLIEKIAQLVHDKKIEDIKDLRDESDREGIRVVIELKKGAYPQKVLNRLYKLTPLQTTFHFNMLALVGGIQPRVLTLKMILEEFIKHREEVVKRRTQFDLQQAQDRAHILEGLAMALEKIDAIIKTIKKSKDKEEAKNNLKKQFKMTERQAVAILEMRLQALANLERLKVEEELKEKQKLIAELKKILSNRKYILAVVKKETLEVKENFSNERRTRIVPHAVGDFSQEDLIPKEDTVIVITDDGYIKRLPPDTFKKQHRGGKGVIGLTTKEEDHVSEIFMTSTHADMLFFTSHGRVFQLKAYEIPEASRTAKGQALVNFLQLSSAEKLSATLSLDGLETRQYLVMVTKNGTIKKTSLKDFAHVRRSGLIALKIKSGDELMWVKPTTGKDHIVLTSKGGQAIRFKETDVRPMGRTAAGVRGLKLKNKDTIAGMGVVKNGGSKADQLFVIMENGHGKRSDIAQYKIQKRGGSGIKTAKITAKTGSIVMAFIAETENEAHDLVIISEKGQVIRLPFKSVSVLGRATQGVRLMRFKAEKDTVASVTLV</sequence>
<dbReference type="SUPFAM" id="SSF101904">
    <property type="entry name" value="GyrA/ParC C-terminal domain-like"/>
    <property type="match status" value="1"/>
</dbReference>
<dbReference type="SMART" id="SM00434">
    <property type="entry name" value="TOP4c"/>
    <property type="match status" value="1"/>
</dbReference>
<dbReference type="PANTHER" id="PTHR43493">
    <property type="entry name" value="DNA GYRASE/TOPOISOMERASE SUBUNIT A"/>
    <property type="match status" value="1"/>
</dbReference>
<gene>
    <name evidence="9" type="primary">gyrA</name>
    <name evidence="13" type="ORF">A2319_04080</name>
</gene>
<proteinExistence type="inferred from homology"/>
<dbReference type="InterPro" id="IPR035516">
    <property type="entry name" value="Gyrase/topoIV_suA_C"/>
</dbReference>
<dbReference type="GO" id="GO:0009330">
    <property type="term" value="C:DNA topoisomerase type II (double strand cut, ATP-hydrolyzing) complex"/>
    <property type="evidence" value="ECO:0007669"/>
    <property type="project" value="TreeGrafter"/>
</dbReference>
<dbReference type="GO" id="GO:0034335">
    <property type="term" value="F:DNA negative supercoiling activity"/>
    <property type="evidence" value="ECO:0007669"/>
    <property type="project" value="UniProtKB-ARBA"/>
</dbReference>
<dbReference type="SUPFAM" id="SSF56719">
    <property type="entry name" value="Type II DNA topoisomerase"/>
    <property type="match status" value="1"/>
</dbReference>
<dbReference type="GO" id="GO:0005737">
    <property type="term" value="C:cytoplasm"/>
    <property type="evidence" value="ECO:0007669"/>
    <property type="project" value="UniProtKB-SubCell"/>
</dbReference>
<evidence type="ECO:0000256" key="7">
    <source>
        <dbReference type="ARBA" id="ARBA00023235"/>
    </source>
</evidence>
<keyword evidence="7 9" id="KW-0413">Isomerase</keyword>
<evidence type="ECO:0000256" key="2">
    <source>
        <dbReference type="ARBA" id="ARBA00008263"/>
    </source>
</evidence>
<dbReference type="GO" id="GO:0006265">
    <property type="term" value="P:DNA topological change"/>
    <property type="evidence" value="ECO:0007669"/>
    <property type="project" value="UniProtKB-UniRule"/>
</dbReference>
<evidence type="ECO:0000259" key="12">
    <source>
        <dbReference type="PROSITE" id="PS52040"/>
    </source>
</evidence>